<dbReference type="EMBL" id="CAJPIN010001802">
    <property type="protein sequence ID" value="CAG2054857.1"/>
    <property type="molecule type" value="Genomic_DNA"/>
</dbReference>
<evidence type="ECO:0000313" key="2">
    <source>
        <dbReference type="Proteomes" id="UP001153148"/>
    </source>
</evidence>
<comment type="caution">
    <text evidence="1">The sequence shown here is derived from an EMBL/GenBank/DDBJ whole genome shotgun (WGS) entry which is preliminary data.</text>
</comment>
<organism evidence="1 2">
    <name type="scientific">Timema podura</name>
    <name type="common">Walking stick</name>
    <dbReference type="NCBI Taxonomy" id="61482"/>
    <lineage>
        <taxon>Eukaryota</taxon>
        <taxon>Metazoa</taxon>
        <taxon>Ecdysozoa</taxon>
        <taxon>Arthropoda</taxon>
        <taxon>Hexapoda</taxon>
        <taxon>Insecta</taxon>
        <taxon>Pterygota</taxon>
        <taxon>Neoptera</taxon>
        <taxon>Polyneoptera</taxon>
        <taxon>Phasmatodea</taxon>
        <taxon>Timematodea</taxon>
        <taxon>Timematoidea</taxon>
        <taxon>Timematidae</taxon>
        <taxon>Timema</taxon>
    </lineage>
</organism>
<proteinExistence type="predicted"/>
<reference evidence="1" key="1">
    <citation type="submission" date="2021-03" db="EMBL/GenBank/DDBJ databases">
        <authorList>
            <person name="Tran Van P."/>
        </authorList>
    </citation>
    <scope>NUCLEOTIDE SEQUENCE</scope>
</reference>
<gene>
    <name evidence="1" type="ORF">TPAB3V08_LOCUS1874</name>
</gene>
<sequence length="62" mass="7074">MKSGLRCYLNLALWKQGSSVKDYEDEAQLHFPASSATEMSPETRFASLVSSPPIVYWKRSMF</sequence>
<keyword evidence="2" id="KW-1185">Reference proteome</keyword>
<accession>A0ABN7NN91</accession>
<name>A0ABN7NN91_TIMPD</name>
<evidence type="ECO:0000313" key="1">
    <source>
        <dbReference type="EMBL" id="CAG2054857.1"/>
    </source>
</evidence>
<dbReference type="Proteomes" id="UP001153148">
    <property type="component" value="Unassembled WGS sequence"/>
</dbReference>
<protein>
    <submittedName>
        <fullName evidence="1">Uncharacterized protein</fullName>
    </submittedName>
</protein>